<proteinExistence type="predicted"/>
<sequence>MPKYLQSVAQPGKNPELKEALEQMQTLRQNECKRISTAITDCDKQILLQKSTNQLIVNGMGSKCRPYDTSTPPLNQPEGQPSLDRKRQNQDHRHYPQKRY</sequence>
<dbReference type="AlphaFoldDB" id="A0A915LB97"/>
<name>A0A915LB97_ROMCU</name>
<dbReference type="WBParaSite" id="nRc.2.0.1.t47628-RA">
    <property type="protein sequence ID" value="nRc.2.0.1.t47628-RA"/>
    <property type="gene ID" value="nRc.2.0.1.g47628"/>
</dbReference>
<feature type="compositionally biased region" description="Polar residues" evidence="1">
    <location>
        <begin position="68"/>
        <end position="79"/>
    </location>
</feature>
<feature type="compositionally biased region" description="Basic and acidic residues" evidence="1">
    <location>
        <begin position="83"/>
        <end position="94"/>
    </location>
</feature>
<keyword evidence="2" id="KW-1185">Reference proteome</keyword>
<protein>
    <submittedName>
        <fullName evidence="3">Uncharacterized protein</fullName>
    </submittedName>
</protein>
<evidence type="ECO:0000313" key="3">
    <source>
        <dbReference type="WBParaSite" id="nRc.2.0.1.t47628-RA"/>
    </source>
</evidence>
<evidence type="ECO:0000256" key="1">
    <source>
        <dbReference type="SAM" id="MobiDB-lite"/>
    </source>
</evidence>
<dbReference type="Proteomes" id="UP000887565">
    <property type="component" value="Unplaced"/>
</dbReference>
<evidence type="ECO:0000313" key="2">
    <source>
        <dbReference type="Proteomes" id="UP000887565"/>
    </source>
</evidence>
<accession>A0A915LB97</accession>
<feature type="region of interest" description="Disordered" evidence="1">
    <location>
        <begin position="63"/>
        <end position="100"/>
    </location>
</feature>
<organism evidence="2 3">
    <name type="scientific">Romanomermis culicivorax</name>
    <name type="common">Nematode worm</name>
    <dbReference type="NCBI Taxonomy" id="13658"/>
    <lineage>
        <taxon>Eukaryota</taxon>
        <taxon>Metazoa</taxon>
        <taxon>Ecdysozoa</taxon>
        <taxon>Nematoda</taxon>
        <taxon>Enoplea</taxon>
        <taxon>Dorylaimia</taxon>
        <taxon>Mermithida</taxon>
        <taxon>Mermithoidea</taxon>
        <taxon>Mermithidae</taxon>
        <taxon>Romanomermis</taxon>
    </lineage>
</organism>
<reference evidence="3" key="1">
    <citation type="submission" date="2022-11" db="UniProtKB">
        <authorList>
            <consortium name="WormBaseParasite"/>
        </authorList>
    </citation>
    <scope>IDENTIFICATION</scope>
</reference>